<reference evidence="3" key="1">
    <citation type="submission" date="2015-10" db="EMBL/GenBank/DDBJ databases">
        <title>Niche specialization of a soil ammonia-oxidizing archaeon, Candidatus Nitrosocosmicus oleophilus.</title>
        <authorList>
            <person name="Jung M.-Y."/>
            <person name="Rhee S.-K."/>
        </authorList>
    </citation>
    <scope>NUCLEOTIDE SEQUENCE [LARGE SCALE GENOMIC DNA]</scope>
    <source>
        <strain evidence="3">MY3</strain>
    </source>
</reference>
<feature type="region of interest" description="Disordered" evidence="1">
    <location>
        <begin position="38"/>
        <end position="99"/>
    </location>
</feature>
<dbReference type="OrthoDB" id="12312at2157"/>
<gene>
    <name evidence="2" type="ORF">NMY3_01781</name>
</gene>
<keyword evidence="3" id="KW-1185">Reference proteome</keyword>
<protein>
    <submittedName>
        <fullName evidence="2">Uncharacterized protein</fullName>
    </submittedName>
</protein>
<proteinExistence type="predicted"/>
<sequence>MKTFMNVSVPVILAISLVLLLNTGSSNIYGQIIGQTNQTNQTSGQNSTEQAQQQLQQADQQMQQAQQQKDQAQQQLAQANQTQSQTNQSKQQDPEMNEKLLNYTNAAILALNDDNTSAAQDNLVQIQNALINASGKQVVVVPAPAVSPSSSSDDGEDGDSG</sequence>
<dbReference type="AlphaFoldDB" id="A0A654LWX1"/>
<dbReference type="Proteomes" id="UP000058925">
    <property type="component" value="Chromosome"/>
</dbReference>
<evidence type="ECO:0000313" key="2">
    <source>
        <dbReference type="EMBL" id="ALI35984.1"/>
    </source>
</evidence>
<accession>A0A654LWX1</accession>
<dbReference type="EMBL" id="CP012850">
    <property type="protein sequence ID" value="ALI35984.1"/>
    <property type="molecule type" value="Genomic_DNA"/>
</dbReference>
<dbReference type="RefSeq" id="WP_196818341.1">
    <property type="nucleotide sequence ID" value="NZ_CP012850.1"/>
</dbReference>
<evidence type="ECO:0000313" key="3">
    <source>
        <dbReference type="Proteomes" id="UP000058925"/>
    </source>
</evidence>
<dbReference type="GeneID" id="60421784"/>
<evidence type="ECO:0000256" key="1">
    <source>
        <dbReference type="SAM" id="MobiDB-lite"/>
    </source>
</evidence>
<organism evidence="2 3">
    <name type="scientific">Candidatus Nitrosocosmicus oleophilus</name>
    <dbReference type="NCBI Taxonomy" id="1353260"/>
    <lineage>
        <taxon>Archaea</taxon>
        <taxon>Nitrososphaerota</taxon>
        <taxon>Nitrososphaeria</taxon>
        <taxon>Nitrososphaerales</taxon>
        <taxon>Nitrososphaeraceae</taxon>
        <taxon>Candidatus Nitrosocosmicus</taxon>
    </lineage>
</organism>
<name>A0A654LWX1_9ARCH</name>
<dbReference type="KEGG" id="taa:NMY3_01781"/>
<feature type="compositionally biased region" description="Low complexity" evidence="1">
    <location>
        <begin position="38"/>
        <end position="91"/>
    </location>
</feature>